<evidence type="ECO:0000259" key="5">
    <source>
        <dbReference type="Pfam" id="PF25975"/>
    </source>
</evidence>
<dbReference type="Gene3D" id="2.40.30.170">
    <property type="match status" value="1"/>
</dbReference>
<name>A0A848MP78_9GAMM</name>
<dbReference type="InterPro" id="IPR058625">
    <property type="entry name" value="MdtA-like_BSH"/>
</dbReference>
<dbReference type="Pfam" id="PF25917">
    <property type="entry name" value="BSH_RND"/>
    <property type="match status" value="1"/>
</dbReference>
<keyword evidence="2" id="KW-0472">Membrane</keyword>
<dbReference type="PANTHER" id="PTHR30469:SF15">
    <property type="entry name" value="HLYD FAMILY OF SECRETION PROTEINS"/>
    <property type="match status" value="1"/>
</dbReference>
<keyword evidence="2" id="KW-1133">Transmembrane helix</keyword>
<dbReference type="Proteomes" id="UP000585363">
    <property type="component" value="Unassembled WGS sequence"/>
</dbReference>
<sequence>MTITFTDYARHAVRHLALPGRIVHLLPWFIALMLLAVGLSGCGDKESKPLVPPRQVRVVIAPEPAAARQYVDSGEIRAADEVTLGFRQEGHLLNRSVDVGSQVVTGQILATQENSTSRNQLDSAQADLSSARAAEQVASLNLKRMKLLMPHGAIARSQLDTAQYDWQAALSRRQSSEDALKNARETLGWSRLLAPASGVVTQVSASAGQVVSAGQSIVTLAAGDGRDAVFDVADPQLLAQAANLSFVVSLLADPTVSTSGHLRDISPQADAQTRTWRVRVTLDKPLAALALGASVQVAWQQTGQSMIALPAAALTSAGGNPAIFIVNRKSLQLYLRPVSLGRYSTEEIFITSGLQPGETVVVAGVSKLRQGERVTLGEASE</sequence>
<evidence type="ECO:0000259" key="4">
    <source>
        <dbReference type="Pfam" id="PF25954"/>
    </source>
</evidence>
<evidence type="ECO:0000259" key="3">
    <source>
        <dbReference type="Pfam" id="PF25917"/>
    </source>
</evidence>
<keyword evidence="2" id="KW-0812">Transmembrane</keyword>
<dbReference type="InterPro" id="IPR006143">
    <property type="entry name" value="RND_pump_MFP"/>
</dbReference>
<dbReference type="SUPFAM" id="SSF111369">
    <property type="entry name" value="HlyD-like secretion proteins"/>
    <property type="match status" value="1"/>
</dbReference>
<dbReference type="Gene3D" id="2.40.420.20">
    <property type="match status" value="1"/>
</dbReference>
<evidence type="ECO:0000313" key="6">
    <source>
        <dbReference type="EMBL" id="NMP29143.1"/>
    </source>
</evidence>
<dbReference type="Pfam" id="PF25954">
    <property type="entry name" value="Beta-barrel_RND_2"/>
    <property type="match status" value="1"/>
</dbReference>
<comment type="caution">
    <text evidence="6">The sequence shown here is derived from an EMBL/GenBank/DDBJ whole genome shotgun (WGS) entry which is preliminary data.</text>
</comment>
<gene>
    <name evidence="6" type="ORF">GW590_20025</name>
</gene>
<proteinExistence type="inferred from homology"/>
<feature type="domain" description="CusB-like beta-barrel" evidence="4">
    <location>
        <begin position="239"/>
        <end position="301"/>
    </location>
</feature>
<reference evidence="6 7" key="1">
    <citation type="submission" date="2020-01" db="EMBL/GenBank/DDBJ databases">
        <authorList>
            <person name="Lee S.D."/>
        </authorList>
    </citation>
    <scope>NUCLEOTIDE SEQUENCE [LARGE SCALE GENOMIC DNA]</scope>
    <source>
        <strain evidence="6 7">SAP-1</strain>
    </source>
</reference>
<evidence type="ECO:0000313" key="7">
    <source>
        <dbReference type="Proteomes" id="UP000585363"/>
    </source>
</evidence>
<reference evidence="6 7" key="2">
    <citation type="submission" date="2020-06" db="EMBL/GenBank/DDBJ databases">
        <title>Polyphasic characterization of a Rahnella strain isolated from tree sap.</title>
        <authorList>
            <person name="Kim I.S."/>
        </authorList>
    </citation>
    <scope>NUCLEOTIDE SEQUENCE [LARGE SCALE GENOMIC DNA]</scope>
    <source>
        <strain evidence="6 7">SAP-1</strain>
    </source>
</reference>
<keyword evidence="7" id="KW-1185">Reference proteome</keyword>
<organism evidence="6 7">
    <name type="scientific">Rouxiella aceris</name>
    <dbReference type="NCBI Taxonomy" id="2703884"/>
    <lineage>
        <taxon>Bacteria</taxon>
        <taxon>Pseudomonadati</taxon>
        <taxon>Pseudomonadota</taxon>
        <taxon>Gammaproteobacteria</taxon>
        <taxon>Enterobacterales</taxon>
        <taxon>Yersiniaceae</taxon>
        <taxon>Rouxiella</taxon>
    </lineage>
</organism>
<dbReference type="PANTHER" id="PTHR30469">
    <property type="entry name" value="MULTIDRUG RESISTANCE PROTEIN MDTA"/>
    <property type="match status" value="1"/>
</dbReference>
<dbReference type="NCBIfam" id="TIGR01730">
    <property type="entry name" value="RND_mfp"/>
    <property type="match status" value="1"/>
</dbReference>
<feature type="transmembrane region" description="Helical" evidence="2">
    <location>
        <begin position="21"/>
        <end position="41"/>
    </location>
</feature>
<dbReference type="Gene3D" id="2.40.50.100">
    <property type="match status" value="1"/>
</dbReference>
<dbReference type="AlphaFoldDB" id="A0A848MP78"/>
<comment type="similarity">
    <text evidence="1">Belongs to the membrane fusion protein (MFP) (TC 8.A.1) family.</text>
</comment>
<dbReference type="InterPro" id="IPR058792">
    <property type="entry name" value="Beta-barrel_RND_2"/>
</dbReference>
<dbReference type="Gene3D" id="1.10.287.470">
    <property type="entry name" value="Helix hairpin bin"/>
    <property type="match status" value="1"/>
</dbReference>
<evidence type="ECO:0000256" key="2">
    <source>
        <dbReference type="SAM" id="Phobius"/>
    </source>
</evidence>
<feature type="domain" description="Multidrug resistance protein MdtA-like barrel-sandwich hybrid" evidence="3">
    <location>
        <begin position="82"/>
        <end position="216"/>
    </location>
</feature>
<accession>A0A848MP78</accession>
<dbReference type="RefSeq" id="WP_169404858.1">
    <property type="nucleotide sequence ID" value="NZ_JAADJU010000012.1"/>
</dbReference>
<dbReference type="Pfam" id="PF25975">
    <property type="entry name" value="CzcB_C"/>
    <property type="match status" value="1"/>
</dbReference>
<dbReference type="GO" id="GO:0015562">
    <property type="term" value="F:efflux transmembrane transporter activity"/>
    <property type="evidence" value="ECO:0007669"/>
    <property type="project" value="TreeGrafter"/>
</dbReference>
<dbReference type="InterPro" id="IPR058649">
    <property type="entry name" value="CzcB_C"/>
</dbReference>
<evidence type="ECO:0000256" key="1">
    <source>
        <dbReference type="ARBA" id="ARBA00009477"/>
    </source>
</evidence>
<protein>
    <submittedName>
        <fullName evidence="6">Efflux RND transporter periplasmic adaptor subunit</fullName>
    </submittedName>
</protein>
<dbReference type="EMBL" id="JAADJU010000012">
    <property type="protein sequence ID" value="NMP29143.1"/>
    <property type="molecule type" value="Genomic_DNA"/>
</dbReference>
<feature type="domain" description="CzcB-like C-terminal circularly permuted SH3-like" evidence="5">
    <location>
        <begin position="307"/>
        <end position="364"/>
    </location>
</feature>
<dbReference type="GO" id="GO:1990281">
    <property type="term" value="C:efflux pump complex"/>
    <property type="evidence" value="ECO:0007669"/>
    <property type="project" value="TreeGrafter"/>
</dbReference>